<evidence type="ECO:0000256" key="1">
    <source>
        <dbReference type="ARBA" id="ARBA00023604"/>
    </source>
</evidence>
<comment type="similarity">
    <text evidence="1">Belongs to the asaB hydroxylase/desaturase family.</text>
</comment>
<evidence type="ECO:0000313" key="2">
    <source>
        <dbReference type="EMBL" id="KAJ5113780.1"/>
    </source>
</evidence>
<dbReference type="PANTHER" id="PTHR34598:SF3">
    <property type="entry name" value="OXIDOREDUCTASE AN1597"/>
    <property type="match status" value="1"/>
</dbReference>
<comment type="caution">
    <text evidence="2">The sequence shown here is derived from an EMBL/GenBank/DDBJ whole genome shotgun (WGS) entry which is preliminary data.</text>
</comment>
<dbReference type="AlphaFoldDB" id="A0A9W9G8X0"/>
<dbReference type="OrthoDB" id="412788at2759"/>
<proteinExistence type="inferred from homology"/>
<reference evidence="2" key="2">
    <citation type="journal article" date="2023" name="IMA Fungus">
        <title>Comparative genomic study of the Penicillium genus elucidates a diverse pangenome and 15 lateral gene transfer events.</title>
        <authorList>
            <person name="Petersen C."/>
            <person name="Sorensen T."/>
            <person name="Nielsen M.R."/>
            <person name="Sondergaard T.E."/>
            <person name="Sorensen J.L."/>
            <person name="Fitzpatrick D.A."/>
            <person name="Frisvad J.C."/>
            <person name="Nielsen K.L."/>
        </authorList>
    </citation>
    <scope>NUCLEOTIDE SEQUENCE</scope>
    <source>
        <strain evidence="2">IBT 30069</strain>
    </source>
</reference>
<dbReference type="PANTHER" id="PTHR34598">
    <property type="entry name" value="BLL6449 PROTEIN"/>
    <property type="match status" value="1"/>
</dbReference>
<dbReference type="EMBL" id="JAPQKH010000002">
    <property type="protein sequence ID" value="KAJ5113780.1"/>
    <property type="molecule type" value="Genomic_DNA"/>
</dbReference>
<dbReference type="InterPro" id="IPR044053">
    <property type="entry name" value="AsaB-like"/>
</dbReference>
<evidence type="ECO:0000313" key="3">
    <source>
        <dbReference type="Proteomes" id="UP001149165"/>
    </source>
</evidence>
<reference evidence="2" key="1">
    <citation type="submission" date="2022-11" db="EMBL/GenBank/DDBJ databases">
        <authorList>
            <person name="Petersen C."/>
        </authorList>
    </citation>
    <scope>NUCLEOTIDE SEQUENCE</scope>
    <source>
        <strain evidence="2">IBT 30069</strain>
    </source>
</reference>
<dbReference type="Proteomes" id="UP001149165">
    <property type="component" value="Unassembled WGS sequence"/>
</dbReference>
<sequence>MHVSMTFLSDLPIYEVEKPYDLYTPVPPGQRSSNCEYTEHNNILLHDVEELQNHSDLEVTGFKFLHAPSNATLESQDLEDAAKAPTAIQPYLSETVDLVKDELNADKVICFDWRLRRRNTPKQEPVEAPHDLDVWRPLISVVEDAPLALCDRRTIQKEDLILVDKIHPGYWEEGLYMKNQAYHKWFWKPQMTCNDVILFISWDSRENQDKFVGSSKIRDEMVDEPWY</sequence>
<dbReference type="GO" id="GO:0016491">
    <property type="term" value="F:oxidoreductase activity"/>
    <property type="evidence" value="ECO:0007669"/>
    <property type="project" value="InterPro"/>
</dbReference>
<keyword evidence="3" id="KW-1185">Reference proteome</keyword>
<name>A0A9W9G8X0_9EURO</name>
<organism evidence="2 3">
    <name type="scientific">Penicillium angulare</name>
    <dbReference type="NCBI Taxonomy" id="116970"/>
    <lineage>
        <taxon>Eukaryota</taxon>
        <taxon>Fungi</taxon>
        <taxon>Dikarya</taxon>
        <taxon>Ascomycota</taxon>
        <taxon>Pezizomycotina</taxon>
        <taxon>Eurotiomycetes</taxon>
        <taxon>Eurotiomycetidae</taxon>
        <taxon>Eurotiales</taxon>
        <taxon>Aspergillaceae</taxon>
        <taxon>Penicillium</taxon>
    </lineage>
</organism>
<protein>
    <submittedName>
        <fullName evidence="2">Uncharacterized protein</fullName>
    </submittedName>
</protein>
<gene>
    <name evidence="2" type="ORF">N7456_002314</name>
</gene>
<accession>A0A9W9G8X0</accession>